<evidence type="ECO:0000313" key="2">
    <source>
        <dbReference type="EMBL" id="SEE33294.1"/>
    </source>
</evidence>
<name>A0A1M7HMR4_9BRAD</name>
<accession>A0A1M7HMR4</accession>
<sequence>MRALSYMIALVFVLTGPSLAGSSDRDMPGVGTFTYCGSPVVIPAPEIIMAAISR</sequence>
<evidence type="ECO:0008006" key="4">
    <source>
        <dbReference type="Google" id="ProtNLM"/>
    </source>
</evidence>
<proteinExistence type="predicted"/>
<gene>
    <name evidence="2" type="ORF">SAMN05444171_7068</name>
</gene>
<organism evidence="2 3">
    <name type="scientific">Bradyrhizobium lablabi</name>
    <dbReference type="NCBI Taxonomy" id="722472"/>
    <lineage>
        <taxon>Bacteria</taxon>
        <taxon>Pseudomonadati</taxon>
        <taxon>Pseudomonadota</taxon>
        <taxon>Alphaproteobacteria</taxon>
        <taxon>Hyphomicrobiales</taxon>
        <taxon>Nitrobacteraceae</taxon>
        <taxon>Bradyrhizobium</taxon>
    </lineage>
</organism>
<dbReference type="AlphaFoldDB" id="A0A1M7HMR4"/>
<evidence type="ECO:0000256" key="1">
    <source>
        <dbReference type="SAM" id="SignalP"/>
    </source>
</evidence>
<evidence type="ECO:0000313" key="3">
    <source>
        <dbReference type="Proteomes" id="UP000183208"/>
    </source>
</evidence>
<dbReference type="Proteomes" id="UP000183208">
    <property type="component" value="Unassembled WGS sequence"/>
</dbReference>
<reference evidence="2 3" key="1">
    <citation type="submission" date="2016-10" db="EMBL/GenBank/DDBJ databases">
        <authorList>
            <person name="de Groot N.N."/>
        </authorList>
    </citation>
    <scope>NUCLEOTIDE SEQUENCE [LARGE SCALE GENOMIC DNA]</scope>
    <source>
        <strain evidence="2 3">GAS522</strain>
    </source>
</reference>
<dbReference type="EMBL" id="FNTI01000001">
    <property type="protein sequence ID" value="SEE33294.1"/>
    <property type="molecule type" value="Genomic_DNA"/>
</dbReference>
<protein>
    <recommendedName>
        <fullName evidence="4">Porin</fullName>
    </recommendedName>
</protein>
<feature type="signal peptide" evidence="1">
    <location>
        <begin position="1"/>
        <end position="20"/>
    </location>
</feature>
<feature type="chain" id="PRO_5030031982" description="Porin" evidence="1">
    <location>
        <begin position="21"/>
        <end position="54"/>
    </location>
</feature>
<keyword evidence="1" id="KW-0732">Signal</keyword>
<dbReference type="RefSeq" id="WP_171945007.1">
    <property type="nucleotide sequence ID" value="NZ_FNTI01000001.1"/>
</dbReference>